<dbReference type="EMBL" id="JARKIF010000026">
    <property type="protein sequence ID" value="KAJ7614491.1"/>
    <property type="molecule type" value="Genomic_DNA"/>
</dbReference>
<comment type="caution">
    <text evidence="3">The sequence shown here is derived from an EMBL/GenBank/DDBJ whole genome shotgun (WGS) entry which is preliminary data.</text>
</comment>
<proteinExistence type="predicted"/>
<organism evidence="3 4">
    <name type="scientific">Roridomyces roridus</name>
    <dbReference type="NCBI Taxonomy" id="1738132"/>
    <lineage>
        <taxon>Eukaryota</taxon>
        <taxon>Fungi</taxon>
        <taxon>Dikarya</taxon>
        <taxon>Basidiomycota</taxon>
        <taxon>Agaricomycotina</taxon>
        <taxon>Agaricomycetes</taxon>
        <taxon>Agaricomycetidae</taxon>
        <taxon>Agaricales</taxon>
        <taxon>Marasmiineae</taxon>
        <taxon>Mycenaceae</taxon>
        <taxon>Roridomyces</taxon>
    </lineage>
</organism>
<dbReference type="InterPro" id="IPR045341">
    <property type="entry name" value="DUF6532"/>
</dbReference>
<feature type="compositionally biased region" description="Acidic residues" evidence="1">
    <location>
        <begin position="8"/>
        <end position="18"/>
    </location>
</feature>
<sequence length="345" mass="38530">MARSLDNVDSDSEDDVSSDEAPALPLKTKPLPRLDVEQAAVSATPRQRNSSMAKPPRPHYEICIWTIDAYPSTEVQSEWVQEIWDEVNAGERQPTALTERISRMIKAYGSHARSSLKDSIRPLVGPTYKFNAGETQNDMEKNCRLRKRLLKDSAFHYKDPSELTVYAGHKIIKASLREAFFKTKGSRGVTNSKYFSPISLVTLALSFTVIEFCIDEYGTGRFVQATFDETANKERYHAHLLAITEWSELKPPVTTAIRHQLHDSCRTLAGAAPVKVPRCLTEENRARALAELEAMEIDLELDGQQEEQEEQEEQEGDGAGDGEDTPDAPAPQPEDGDEARSAHDA</sequence>
<evidence type="ECO:0000313" key="3">
    <source>
        <dbReference type="EMBL" id="KAJ7614491.1"/>
    </source>
</evidence>
<name>A0AAD7B9H0_9AGAR</name>
<protein>
    <recommendedName>
        <fullName evidence="2">DUF6532 domain-containing protein</fullName>
    </recommendedName>
</protein>
<feature type="region of interest" description="Disordered" evidence="1">
    <location>
        <begin position="298"/>
        <end position="345"/>
    </location>
</feature>
<feature type="compositionally biased region" description="Acidic residues" evidence="1">
    <location>
        <begin position="298"/>
        <end position="326"/>
    </location>
</feature>
<evidence type="ECO:0000256" key="1">
    <source>
        <dbReference type="SAM" id="MobiDB-lite"/>
    </source>
</evidence>
<feature type="region of interest" description="Disordered" evidence="1">
    <location>
        <begin position="1"/>
        <end position="56"/>
    </location>
</feature>
<evidence type="ECO:0000259" key="2">
    <source>
        <dbReference type="Pfam" id="PF20149"/>
    </source>
</evidence>
<reference evidence="3" key="1">
    <citation type="submission" date="2023-03" db="EMBL/GenBank/DDBJ databases">
        <title>Massive genome expansion in bonnet fungi (Mycena s.s.) driven by repeated elements and novel gene families across ecological guilds.</title>
        <authorList>
            <consortium name="Lawrence Berkeley National Laboratory"/>
            <person name="Harder C.B."/>
            <person name="Miyauchi S."/>
            <person name="Viragh M."/>
            <person name="Kuo A."/>
            <person name="Thoen E."/>
            <person name="Andreopoulos B."/>
            <person name="Lu D."/>
            <person name="Skrede I."/>
            <person name="Drula E."/>
            <person name="Henrissat B."/>
            <person name="Morin E."/>
            <person name="Kohler A."/>
            <person name="Barry K."/>
            <person name="LaButti K."/>
            <person name="Morin E."/>
            <person name="Salamov A."/>
            <person name="Lipzen A."/>
            <person name="Mereny Z."/>
            <person name="Hegedus B."/>
            <person name="Baldrian P."/>
            <person name="Stursova M."/>
            <person name="Weitz H."/>
            <person name="Taylor A."/>
            <person name="Grigoriev I.V."/>
            <person name="Nagy L.G."/>
            <person name="Martin F."/>
            <person name="Kauserud H."/>
        </authorList>
    </citation>
    <scope>NUCLEOTIDE SEQUENCE</scope>
    <source>
        <strain evidence="3">9284</strain>
    </source>
</reference>
<feature type="domain" description="DUF6532" evidence="2">
    <location>
        <begin position="59"/>
        <end position="246"/>
    </location>
</feature>
<dbReference type="Proteomes" id="UP001221142">
    <property type="component" value="Unassembled WGS sequence"/>
</dbReference>
<dbReference type="Pfam" id="PF20149">
    <property type="entry name" value="DUF6532"/>
    <property type="match status" value="1"/>
</dbReference>
<accession>A0AAD7B9H0</accession>
<feature type="compositionally biased region" description="Low complexity" evidence="1">
    <location>
        <begin position="19"/>
        <end position="33"/>
    </location>
</feature>
<dbReference type="AlphaFoldDB" id="A0AAD7B9H0"/>
<gene>
    <name evidence="3" type="ORF">FB45DRAFT_1064736</name>
</gene>
<keyword evidence="4" id="KW-1185">Reference proteome</keyword>
<evidence type="ECO:0000313" key="4">
    <source>
        <dbReference type="Proteomes" id="UP001221142"/>
    </source>
</evidence>